<proteinExistence type="predicted"/>
<dbReference type="PANTHER" id="PTHR22846:SF2">
    <property type="entry name" value="F-BOX-LIKE_WD REPEAT-CONTAINING PROTEIN EBI"/>
    <property type="match status" value="1"/>
</dbReference>
<evidence type="ECO:0000256" key="3">
    <source>
        <dbReference type="ARBA" id="ARBA00022737"/>
    </source>
</evidence>
<gene>
    <name evidence="6" type="ORF">FMUND_8293</name>
</gene>
<dbReference type="AlphaFoldDB" id="A0A8H5YI46"/>
<dbReference type="Gene3D" id="2.130.10.10">
    <property type="entry name" value="YVTN repeat-like/Quinoprotein amine dehydrogenase"/>
    <property type="match status" value="1"/>
</dbReference>
<keyword evidence="7" id="KW-1185">Reference proteome</keyword>
<dbReference type="Proteomes" id="UP000544331">
    <property type="component" value="Unassembled WGS sequence"/>
</dbReference>
<evidence type="ECO:0000256" key="1">
    <source>
        <dbReference type="ARBA" id="ARBA00004123"/>
    </source>
</evidence>
<reference evidence="6 7" key="1">
    <citation type="submission" date="2020-05" db="EMBL/GenBank/DDBJ databases">
        <title>Identification and distribution of gene clusters putatively required for synthesis of sphingolipid metabolism inhibitors in phylogenetically diverse species of the filamentous fungus Fusarium.</title>
        <authorList>
            <person name="Kim H.-S."/>
            <person name="Busman M."/>
            <person name="Brown D.W."/>
            <person name="Divon H."/>
            <person name="Uhlig S."/>
            <person name="Proctor R.H."/>
        </authorList>
    </citation>
    <scope>NUCLEOTIDE SEQUENCE [LARGE SCALE GENOMIC DNA]</scope>
    <source>
        <strain evidence="6 7">NRRL 66235</strain>
    </source>
</reference>
<dbReference type="InterPro" id="IPR045183">
    <property type="entry name" value="Ebi-like"/>
</dbReference>
<protein>
    <submittedName>
        <fullName evidence="6">Nuclear receptor co-repressor HDAC3 complex subunit TBLR1</fullName>
    </submittedName>
</protein>
<dbReference type="InterPro" id="IPR001680">
    <property type="entry name" value="WD40_rpt"/>
</dbReference>
<dbReference type="GO" id="GO:0034967">
    <property type="term" value="C:Set3 complex"/>
    <property type="evidence" value="ECO:0007669"/>
    <property type="project" value="TreeGrafter"/>
</dbReference>
<dbReference type="GO" id="GO:0006357">
    <property type="term" value="P:regulation of transcription by RNA polymerase II"/>
    <property type="evidence" value="ECO:0007669"/>
    <property type="project" value="TreeGrafter"/>
</dbReference>
<evidence type="ECO:0000256" key="5">
    <source>
        <dbReference type="SAM" id="MobiDB-lite"/>
    </source>
</evidence>
<keyword evidence="6" id="KW-0675">Receptor</keyword>
<dbReference type="Pfam" id="PF00400">
    <property type="entry name" value="WD40"/>
    <property type="match status" value="1"/>
</dbReference>
<dbReference type="EMBL" id="JAAOAN010000275">
    <property type="protein sequence ID" value="KAF5712764.1"/>
    <property type="molecule type" value="Genomic_DNA"/>
</dbReference>
<dbReference type="Gene3D" id="1.20.960.30">
    <property type="match status" value="1"/>
</dbReference>
<keyword evidence="3" id="KW-0677">Repeat</keyword>
<dbReference type="PANTHER" id="PTHR22846">
    <property type="entry name" value="WD40 REPEAT PROTEIN"/>
    <property type="match status" value="1"/>
</dbReference>
<keyword evidence="2" id="KW-0853">WD repeat</keyword>
<evidence type="ECO:0000256" key="2">
    <source>
        <dbReference type="ARBA" id="ARBA00022574"/>
    </source>
</evidence>
<feature type="region of interest" description="Disordered" evidence="5">
    <location>
        <begin position="247"/>
        <end position="309"/>
    </location>
</feature>
<dbReference type="InterPro" id="IPR015943">
    <property type="entry name" value="WD40/YVTN_repeat-like_dom_sf"/>
</dbReference>
<feature type="compositionally biased region" description="Low complexity" evidence="5">
    <location>
        <begin position="247"/>
        <end position="277"/>
    </location>
</feature>
<evidence type="ECO:0000256" key="4">
    <source>
        <dbReference type="ARBA" id="ARBA00023242"/>
    </source>
</evidence>
<keyword evidence="4" id="KW-0539">Nucleus</keyword>
<sequence length="728" mass="79819">MVAKEFLDSDRVNFLVWRFVTTSRPRLTITAPSRLLAITFSPYRWTFLLTMYFCAPTDFFLKAVYYRETAAKFQKEWHVKQPHREFAFAPHVKSHALVSVINRGLVYHALEREHLRKLVSNLFGESLQSIESFGAAPVPPTHYGEVGCIHDKAKFPKRSEADKIHHMQLPQDAAADAADSLRMGIFGPLDAHPQGRIDADEEEDAEGEDIIEEEVSRKRAPQQLSNVSPAKRQRLSNGLENGADASATATLPASAPTATTATGTDPTIAAPAPVTTPMEIDNHPDNHAYPSPLEGEPAPEPMVRTDGPEQGTQVDKVEELAPETTFIRLVYDGQNQIQGDRGATPSPSSPSGQDNAPILLRCEWNPRDPSILAAGGTDALARVWTVPRAGPIEPGQDHVSLQGHSLIDRDVPRDTITTAMSWTSDGAAIAVATDSRNHASINVWSAEGAHLQSMELSEPPIIKMLWNPNNTALLAISPDKGGTLITVHYPPAGNFLSYVLPDHNIDATPFDAAWTGEAEFLLCGGDLMLCLQCTDTTIVQARKFETKDDDLFSQVLFDGRSRLAATSSDKGTLDLWDESGHRRSISAHQGTITAMQWQPLSENQPGPDDERLIATGGDDCAILIWNARMPESKPKCFLTMDSPIMRLAFTPDGAFIAGATATQILIWKVGSYAVPRASWSRPVHPGWLSPKASAETDEEDEHCLCWDAEGHKLAYGSNSRLAIINFRR</sequence>
<comment type="caution">
    <text evidence="6">The sequence shown here is derived from an EMBL/GenBank/DDBJ whole genome shotgun (WGS) entry which is preliminary data.</text>
</comment>
<organism evidence="6 7">
    <name type="scientific">Fusarium mundagurra</name>
    <dbReference type="NCBI Taxonomy" id="1567541"/>
    <lineage>
        <taxon>Eukaryota</taxon>
        <taxon>Fungi</taxon>
        <taxon>Dikarya</taxon>
        <taxon>Ascomycota</taxon>
        <taxon>Pezizomycotina</taxon>
        <taxon>Sordariomycetes</taxon>
        <taxon>Hypocreomycetidae</taxon>
        <taxon>Hypocreales</taxon>
        <taxon>Nectriaceae</taxon>
        <taxon>Fusarium</taxon>
        <taxon>Fusarium fujikuroi species complex</taxon>
    </lineage>
</organism>
<accession>A0A8H5YI46</accession>
<comment type="subcellular location">
    <subcellularLocation>
        <location evidence="1">Nucleus</location>
    </subcellularLocation>
</comment>
<dbReference type="SUPFAM" id="SSF50978">
    <property type="entry name" value="WD40 repeat-like"/>
    <property type="match status" value="1"/>
</dbReference>
<dbReference type="OrthoDB" id="1367865at2759"/>
<dbReference type="InterPro" id="IPR036322">
    <property type="entry name" value="WD40_repeat_dom_sf"/>
</dbReference>
<name>A0A8H5YI46_9HYPO</name>
<dbReference type="SMART" id="SM00320">
    <property type="entry name" value="WD40"/>
    <property type="match status" value="5"/>
</dbReference>
<evidence type="ECO:0000313" key="6">
    <source>
        <dbReference type="EMBL" id="KAF5712764.1"/>
    </source>
</evidence>
<dbReference type="GO" id="GO:0003714">
    <property type="term" value="F:transcription corepressor activity"/>
    <property type="evidence" value="ECO:0007669"/>
    <property type="project" value="InterPro"/>
</dbReference>
<feature type="region of interest" description="Disordered" evidence="5">
    <location>
        <begin position="185"/>
        <end position="233"/>
    </location>
</feature>
<evidence type="ECO:0000313" key="7">
    <source>
        <dbReference type="Proteomes" id="UP000544331"/>
    </source>
</evidence>
<feature type="compositionally biased region" description="Acidic residues" evidence="5">
    <location>
        <begin position="199"/>
        <end position="213"/>
    </location>
</feature>